<gene>
    <name evidence="1" type="ORF">So717_15020</name>
</gene>
<evidence type="ECO:0000313" key="1">
    <source>
        <dbReference type="EMBL" id="GFE49749.1"/>
    </source>
</evidence>
<comment type="caution">
    <text evidence="1">The sequence shown here is derived from an EMBL/GenBank/DDBJ whole genome shotgun (WGS) entry which is preliminary data.</text>
</comment>
<keyword evidence="2" id="KW-1185">Reference proteome</keyword>
<dbReference type="InterPro" id="IPR045471">
    <property type="entry name" value="DUF6494"/>
</dbReference>
<proteinExistence type="predicted"/>
<protein>
    <submittedName>
        <fullName evidence="1">Uncharacterized protein</fullName>
    </submittedName>
</protein>
<dbReference type="Pfam" id="PF20104">
    <property type="entry name" value="DUF6494"/>
    <property type="match status" value="1"/>
</dbReference>
<dbReference type="RefSeq" id="WP_159975692.1">
    <property type="nucleotide sequence ID" value="NZ_BLIV01000003.1"/>
</dbReference>
<dbReference type="OrthoDB" id="7363684at2"/>
<evidence type="ECO:0000313" key="2">
    <source>
        <dbReference type="Proteomes" id="UP000436522"/>
    </source>
</evidence>
<dbReference type="EMBL" id="BLIV01000003">
    <property type="protein sequence ID" value="GFE49749.1"/>
    <property type="molecule type" value="Genomic_DNA"/>
</dbReference>
<organism evidence="1 2">
    <name type="scientific">Roseobacter cerasinus</name>
    <dbReference type="NCBI Taxonomy" id="2602289"/>
    <lineage>
        <taxon>Bacteria</taxon>
        <taxon>Pseudomonadati</taxon>
        <taxon>Pseudomonadota</taxon>
        <taxon>Alphaproteobacteria</taxon>
        <taxon>Rhodobacterales</taxon>
        <taxon>Roseobacteraceae</taxon>
        <taxon>Roseobacter</taxon>
    </lineage>
</organism>
<name>A0A640VNX7_9RHOB</name>
<dbReference type="Proteomes" id="UP000436522">
    <property type="component" value="Unassembled WGS sequence"/>
</dbReference>
<reference evidence="1 2" key="1">
    <citation type="submission" date="2019-12" db="EMBL/GenBank/DDBJ databases">
        <title>Roseobacter cerasinus sp. nov., isolated from seawater around aquaculture.</title>
        <authorList>
            <person name="Muramatsu S."/>
            <person name="Takabe Y."/>
            <person name="Mori K."/>
            <person name="Takaichi S."/>
            <person name="Hanada S."/>
        </authorList>
    </citation>
    <scope>NUCLEOTIDE SEQUENCE [LARGE SCALE GENOMIC DNA]</scope>
    <source>
        <strain evidence="1 2">AI77</strain>
    </source>
</reference>
<dbReference type="AlphaFoldDB" id="A0A640VNX7"/>
<sequence>MSDDFNMSMRKFLKQVGVTSQQAIEDAMRQAGDTGGKSFTAKVVLTVDGLELEHEVTGQITGRDEDAA</sequence>
<accession>A0A640VNX7</accession>